<feature type="compositionally biased region" description="Polar residues" evidence="2">
    <location>
        <begin position="96"/>
        <end position="114"/>
    </location>
</feature>
<feature type="region of interest" description="Disordered" evidence="2">
    <location>
        <begin position="790"/>
        <end position="843"/>
    </location>
</feature>
<proteinExistence type="predicted"/>
<dbReference type="InterPro" id="IPR006703">
    <property type="entry name" value="G_AIG1"/>
</dbReference>
<dbReference type="Pfam" id="PF04548">
    <property type="entry name" value="AIG1"/>
    <property type="match status" value="1"/>
</dbReference>
<feature type="region of interest" description="Disordered" evidence="2">
    <location>
        <begin position="902"/>
        <end position="929"/>
    </location>
</feature>
<dbReference type="SUPFAM" id="SSF52540">
    <property type="entry name" value="P-loop containing nucleoside triphosphate hydrolases"/>
    <property type="match status" value="1"/>
</dbReference>
<comment type="caution">
    <text evidence="4">The sequence shown here is derived from an EMBL/GenBank/DDBJ whole genome shotgun (WGS) entry which is preliminary data.</text>
</comment>
<feature type="compositionally biased region" description="Basic and acidic residues" evidence="2">
    <location>
        <begin position="301"/>
        <end position="331"/>
    </location>
</feature>
<feature type="compositionally biased region" description="Polar residues" evidence="2">
    <location>
        <begin position="740"/>
        <end position="751"/>
    </location>
</feature>
<dbReference type="PANTHER" id="PTHR31008:SF5">
    <property type="entry name" value="EXPRESSED PROTEIN"/>
    <property type="match status" value="1"/>
</dbReference>
<feature type="compositionally biased region" description="Basic and acidic residues" evidence="2">
    <location>
        <begin position="792"/>
        <end position="806"/>
    </location>
</feature>
<evidence type="ECO:0000259" key="3">
    <source>
        <dbReference type="Pfam" id="PF04548"/>
    </source>
</evidence>
<feature type="compositionally biased region" description="Low complexity" evidence="2">
    <location>
        <begin position="263"/>
        <end position="276"/>
    </location>
</feature>
<evidence type="ECO:0000256" key="1">
    <source>
        <dbReference type="ARBA" id="ARBA00022741"/>
    </source>
</evidence>
<dbReference type="InterPro" id="IPR027417">
    <property type="entry name" value="P-loop_NTPase"/>
</dbReference>
<reference evidence="4" key="2">
    <citation type="journal article" date="2024" name="Plant">
        <title>Genomic evolution and insights into agronomic trait innovations of Sesamum species.</title>
        <authorList>
            <person name="Miao H."/>
            <person name="Wang L."/>
            <person name="Qu L."/>
            <person name="Liu H."/>
            <person name="Sun Y."/>
            <person name="Le M."/>
            <person name="Wang Q."/>
            <person name="Wei S."/>
            <person name="Zheng Y."/>
            <person name="Lin W."/>
            <person name="Duan Y."/>
            <person name="Cao H."/>
            <person name="Xiong S."/>
            <person name="Wang X."/>
            <person name="Wei L."/>
            <person name="Li C."/>
            <person name="Ma Q."/>
            <person name="Ju M."/>
            <person name="Zhao R."/>
            <person name="Li G."/>
            <person name="Mu C."/>
            <person name="Tian Q."/>
            <person name="Mei H."/>
            <person name="Zhang T."/>
            <person name="Gao T."/>
            <person name="Zhang H."/>
        </authorList>
    </citation>
    <scope>NUCLEOTIDE SEQUENCE</scope>
    <source>
        <strain evidence="4">G01</strain>
    </source>
</reference>
<feature type="region of interest" description="Disordered" evidence="2">
    <location>
        <begin position="187"/>
        <end position="285"/>
    </location>
</feature>
<name>A0AAW2PV14_9LAMI</name>
<feature type="compositionally biased region" description="Low complexity" evidence="2">
    <location>
        <begin position="234"/>
        <end position="247"/>
    </location>
</feature>
<feature type="region of interest" description="Disordered" evidence="2">
    <location>
        <begin position="376"/>
        <end position="426"/>
    </location>
</feature>
<feature type="compositionally biased region" description="Polar residues" evidence="2">
    <location>
        <begin position="902"/>
        <end position="913"/>
    </location>
</feature>
<feature type="compositionally biased region" description="Polar residues" evidence="2">
    <location>
        <begin position="187"/>
        <end position="198"/>
    </location>
</feature>
<feature type="region of interest" description="Disordered" evidence="2">
    <location>
        <begin position="554"/>
        <end position="757"/>
    </location>
</feature>
<organism evidence="4">
    <name type="scientific">Sesamum angustifolium</name>
    <dbReference type="NCBI Taxonomy" id="2727405"/>
    <lineage>
        <taxon>Eukaryota</taxon>
        <taxon>Viridiplantae</taxon>
        <taxon>Streptophyta</taxon>
        <taxon>Embryophyta</taxon>
        <taxon>Tracheophyta</taxon>
        <taxon>Spermatophyta</taxon>
        <taxon>Magnoliopsida</taxon>
        <taxon>eudicotyledons</taxon>
        <taxon>Gunneridae</taxon>
        <taxon>Pentapetalae</taxon>
        <taxon>asterids</taxon>
        <taxon>lamiids</taxon>
        <taxon>Lamiales</taxon>
        <taxon>Pedaliaceae</taxon>
        <taxon>Sesamum</taxon>
    </lineage>
</organism>
<sequence>MKEKVASGLLEHLLVHSAEVKALHSKGSNTKYILKSPENEDNKWFTRSVLIRFLHIIGLANLLHITSSVKDEISQLEEARRFHLSLYAQGTEYQLQTGESGNSCSTGTVSTPKTEGSDASKNELLRAMDLRLAALRGELTTVFDQAADFGYFVEEMTDVQKFSHHFGSVDLRDSLGMYIELRQGNQAVDLSSSKQSAESDGVRAKEGCNHATKPLPSETPVKYGVSPAKVAQVERQSSTESDESSFSSEEEKPSIDRSRTLIRSASPRRSASPMRRVQIGRAGSRRSTAITIKSLNYIPTREKSLLPKDPVGHDSDEEGSERAPIKSESNVRRMSVQDAINLFESKQRDQTEDSQKAKALLNASMAANRSVLRRWSSGMDEDSSECPQDLVPGDAVSQTQYNVESKETANSSSEAEAEPGVASEDYPTELCGLDDKLNSPDKIACRPVVTPEENLPTESSNANAKLTSSVEWSRRKEAELNELLMKMMETKPAKNRTTVPDRSKRQSFPAERRGGFYNHYKEKRDEKLQAETVTTKAEKDKQFRATRQILDARKSQQISATAGDAGKKTDVKKLQKSQNNGSQPANPRIESPKLGFVKKAPPKASSLPATRKSWPSAPSPRTPAASPAQTPVASSSTNSSKSNLRSANEKKQQPVPKTTKTTKSKAQGAPQDLASLAKPSLYSKVTKKGSVVPLESKPFLRKGSGTLSNINPVVKIKASSNPPEPSRGTEDPILTEDNEAVSNSFDPQIQPQEKETGELKIHMDIESGSPAESPQRCGDKEVFTQVSPSIHDAIDREVQPELKVGAEEEPTISSTAWVEIEENEDQPPRSSEHICQPGSLVPVGLSGERVRHSLSQMLLEESSEQDVIDWGNAENPPPMAYQKDAPKGLKRLLKFARKSKTDSNATGWSSPSVFSEGEDDTEDSKSVSKRSYENLLKKATLHSKNNGHQKATYGTYQKNSPIMNILVFFLCPDLNFSCIELVYKAKSDPNSSSSEYSEIQCSKFIPAVAGGTCLSFCDHGKRKLMAGQLVREWTAIQQFPAATQEKLVDLLGKLKNQDVNTLTILVMGKGGVGKSSTVNSIIGERVVTVSAFQSETPRPVMVSRSRSGFTLNIIDTPGLVEGGYVSDQVLDTIKSHGCTDTCSALTPDALSYEEFFSKRSESLLKCVRQGARISKKDAKNFGIPVALVENSGRCNKNEHDEKKLIEGPNANDRGKVFIPLILAFQYFFVIKPIQKWIKDDIARESKPSWD</sequence>
<feature type="compositionally biased region" description="Basic and acidic residues" evidence="2">
    <location>
        <begin position="249"/>
        <end position="259"/>
    </location>
</feature>
<dbReference type="GO" id="GO:0005525">
    <property type="term" value="F:GTP binding"/>
    <property type="evidence" value="ECO:0007669"/>
    <property type="project" value="InterPro"/>
</dbReference>
<dbReference type="AlphaFoldDB" id="A0AAW2PV14"/>
<feature type="compositionally biased region" description="Low complexity" evidence="2">
    <location>
        <begin position="653"/>
        <end position="665"/>
    </location>
</feature>
<gene>
    <name evidence="4" type="ORF">Sangu_0757500</name>
</gene>
<feature type="region of interest" description="Disordered" evidence="2">
    <location>
        <begin position="491"/>
        <end position="517"/>
    </location>
</feature>
<evidence type="ECO:0000256" key="2">
    <source>
        <dbReference type="SAM" id="MobiDB-lite"/>
    </source>
</evidence>
<feature type="compositionally biased region" description="Polar residues" evidence="2">
    <location>
        <begin position="576"/>
        <end position="585"/>
    </location>
</feature>
<reference evidence="4" key="1">
    <citation type="submission" date="2020-06" db="EMBL/GenBank/DDBJ databases">
        <authorList>
            <person name="Li T."/>
            <person name="Hu X."/>
            <person name="Zhang T."/>
            <person name="Song X."/>
            <person name="Zhang H."/>
            <person name="Dai N."/>
            <person name="Sheng W."/>
            <person name="Hou X."/>
            <person name="Wei L."/>
        </authorList>
    </citation>
    <scope>NUCLEOTIDE SEQUENCE</scope>
    <source>
        <strain evidence="4">G01</strain>
        <tissue evidence="4">Leaf</tissue>
    </source>
</reference>
<dbReference type="Gene3D" id="3.40.50.300">
    <property type="entry name" value="P-loop containing nucleotide triphosphate hydrolases"/>
    <property type="match status" value="1"/>
</dbReference>
<keyword evidence="1" id="KW-0547">Nucleotide-binding</keyword>
<protein>
    <submittedName>
        <fullName evidence="4">Translocase of chloroplast</fullName>
    </submittedName>
</protein>
<dbReference type="EMBL" id="JACGWK010000004">
    <property type="protein sequence ID" value="KAL0359081.1"/>
    <property type="molecule type" value="Genomic_DNA"/>
</dbReference>
<feature type="region of interest" description="Disordered" evidence="2">
    <location>
        <begin position="301"/>
        <end position="332"/>
    </location>
</feature>
<accession>A0AAW2PV14</accession>
<feature type="compositionally biased region" description="Basic and acidic residues" evidence="2">
    <location>
        <begin position="499"/>
        <end position="517"/>
    </location>
</feature>
<feature type="region of interest" description="Disordered" evidence="2">
    <location>
        <begin position="96"/>
        <end position="119"/>
    </location>
</feature>
<evidence type="ECO:0000313" key="4">
    <source>
        <dbReference type="EMBL" id="KAL0359081.1"/>
    </source>
</evidence>
<dbReference type="PANTHER" id="PTHR31008">
    <property type="entry name" value="COP1-INTERACTING PROTEIN-RELATED"/>
    <property type="match status" value="1"/>
</dbReference>
<feature type="domain" description="AIG1-type G" evidence="3">
    <location>
        <begin position="1062"/>
        <end position="1135"/>
    </location>
</feature>
<feature type="compositionally biased region" description="Low complexity" evidence="2">
    <location>
        <begin position="622"/>
        <end position="646"/>
    </location>
</feature>